<dbReference type="Proteomes" id="UP000220840">
    <property type="component" value="Unassembled WGS sequence"/>
</dbReference>
<name>A0A2A7MI81_9CLOT</name>
<proteinExistence type="predicted"/>
<keyword evidence="7" id="KW-1185">Reference proteome</keyword>
<reference evidence="5 7" key="1">
    <citation type="submission" date="2017-10" db="EMBL/GenBank/DDBJ databases">
        <title>Effective Description of Clostridium neonatale sp. nov. linked to necrotizing enterocolitis in neonates and a clarification of species assignable to the genus Clostridium (Prazmowski 1880) emend. Lawson and Rainey 2016.</title>
        <authorList>
            <person name="Bernard K."/>
            <person name="Burdz T."/>
            <person name="Wiebe D."/>
            <person name="Balcewich B."/>
            <person name="Alfa M."/>
            <person name="Bernier A.-M."/>
        </authorList>
    </citation>
    <scope>NUCLEOTIDE SEQUENCE [LARGE SCALE GENOMIC DNA]</scope>
    <source>
        <strain evidence="5 7">LCDC99A005</strain>
    </source>
</reference>
<dbReference type="STRING" id="137838.GCA_001458595_02399"/>
<evidence type="ECO:0000313" key="6">
    <source>
        <dbReference type="EMBL" id="VCT84595.1"/>
    </source>
</evidence>
<evidence type="ECO:0000259" key="3">
    <source>
        <dbReference type="PROSITE" id="PS50076"/>
    </source>
</evidence>
<evidence type="ECO:0000256" key="2">
    <source>
        <dbReference type="PROSITE-ProRule" id="PRU00339"/>
    </source>
</evidence>
<evidence type="ECO:0000256" key="1">
    <source>
        <dbReference type="ARBA" id="ARBA00022705"/>
    </source>
</evidence>
<dbReference type="RefSeq" id="WP_058295185.1">
    <property type="nucleotide sequence ID" value="NZ_CAKJVD010000015.1"/>
</dbReference>
<keyword evidence="2" id="KW-0802">TPR repeat</keyword>
<dbReference type="InterPro" id="IPR001623">
    <property type="entry name" value="DnaJ_domain"/>
</dbReference>
<evidence type="ECO:0000313" key="5">
    <source>
        <dbReference type="EMBL" id="PEG31021.1"/>
    </source>
</evidence>
<dbReference type="SMART" id="SM00271">
    <property type="entry name" value="DnaJ"/>
    <property type="match status" value="1"/>
</dbReference>
<organism evidence="5 7">
    <name type="scientific">Clostridium neonatale</name>
    <dbReference type="NCBI Taxonomy" id="137838"/>
    <lineage>
        <taxon>Bacteria</taxon>
        <taxon>Bacillati</taxon>
        <taxon>Bacillota</taxon>
        <taxon>Clostridia</taxon>
        <taxon>Eubacteriales</taxon>
        <taxon>Clostridiaceae</taxon>
        <taxon>Clostridium</taxon>
    </lineage>
</organism>
<reference evidence="4" key="3">
    <citation type="submission" date="2021-10" db="EMBL/GenBank/DDBJ databases">
        <authorList>
            <person name="Mesa V."/>
        </authorList>
    </citation>
    <scope>NUCLEOTIDE SEQUENCE</scope>
    <source>
        <strain evidence="4">CC3_PB</strain>
    </source>
</reference>
<dbReference type="Proteomes" id="UP000431451">
    <property type="component" value="Unassembled WGS sequence"/>
</dbReference>
<dbReference type="PROSITE" id="PS50005">
    <property type="entry name" value="TPR"/>
    <property type="match status" value="1"/>
</dbReference>
<dbReference type="GO" id="GO:0006260">
    <property type="term" value="P:DNA replication"/>
    <property type="evidence" value="ECO:0007669"/>
    <property type="project" value="UniProtKB-KW"/>
</dbReference>
<dbReference type="GeneID" id="68877574"/>
<dbReference type="Proteomes" id="UP000789738">
    <property type="component" value="Unassembled WGS sequence"/>
</dbReference>
<dbReference type="OrthoDB" id="9779889at2"/>
<dbReference type="Gene3D" id="1.10.287.110">
    <property type="entry name" value="DnaJ domain"/>
    <property type="match status" value="1"/>
</dbReference>
<dbReference type="SUPFAM" id="SSF46565">
    <property type="entry name" value="Chaperone J-domain"/>
    <property type="match status" value="1"/>
</dbReference>
<dbReference type="PROSITE" id="PS50076">
    <property type="entry name" value="DNAJ_2"/>
    <property type="match status" value="1"/>
</dbReference>
<evidence type="ECO:0000313" key="7">
    <source>
        <dbReference type="Proteomes" id="UP000220840"/>
    </source>
</evidence>
<feature type="repeat" description="TPR" evidence="2">
    <location>
        <begin position="85"/>
        <end position="118"/>
    </location>
</feature>
<dbReference type="SUPFAM" id="SSF48452">
    <property type="entry name" value="TPR-like"/>
    <property type="match status" value="1"/>
</dbReference>
<dbReference type="Pfam" id="PF00226">
    <property type="entry name" value="DnaJ"/>
    <property type="match status" value="1"/>
</dbReference>
<dbReference type="CDD" id="cd06257">
    <property type="entry name" value="DnaJ"/>
    <property type="match status" value="1"/>
</dbReference>
<gene>
    <name evidence="6" type="primary">dnaJ_2</name>
    <name evidence="4" type="ORF">CNEO_43151</name>
    <name evidence="6" type="ORF">CNEONATNEC25_02195</name>
    <name evidence="5" type="ORF">CQ394_04665</name>
</gene>
<protein>
    <submittedName>
        <fullName evidence="6">Chaperone protein DnaJ</fullName>
    </submittedName>
    <submittedName>
        <fullName evidence="5">Molecular chaperone DnaJ</fullName>
    </submittedName>
</protein>
<dbReference type="EMBL" id="CAKJVE010000004">
    <property type="protein sequence ID" value="CAG9707693.1"/>
    <property type="molecule type" value="Genomic_DNA"/>
</dbReference>
<dbReference type="InterPro" id="IPR011990">
    <property type="entry name" value="TPR-like_helical_dom_sf"/>
</dbReference>
<reference evidence="6 8" key="2">
    <citation type="submission" date="2018-06" db="EMBL/GenBank/DDBJ databases">
        <authorList>
            <consortium name="IHU Genomes"/>
        </authorList>
    </citation>
    <scope>NUCLEOTIDE SEQUENCE [LARGE SCALE GENOMIC DNA]</scope>
    <source>
        <strain evidence="6 8">NEC25</strain>
    </source>
</reference>
<dbReference type="InterPro" id="IPR019734">
    <property type="entry name" value="TPR_rpt"/>
</dbReference>
<dbReference type="EMBL" id="PDCJ01000001">
    <property type="protein sequence ID" value="PEG31021.1"/>
    <property type="molecule type" value="Genomic_DNA"/>
</dbReference>
<dbReference type="InterPro" id="IPR036869">
    <property type="entry name" value="J_dom_sf"/>
</dbReference>
<sequence>MDPYQILGIDSNASEEEIQARYQALIEEYTKNQDETTQEKIKLLNSAYDILINKDIYKEVRAFIEHKNFAAAEAKLNLLSDRNSAEWNYLQGFVAVQKGWFESGLNYLKRSVEIDPNNIEYMNSLNTLQARVLDYASRYAQKGVKPQSQNNMNGCGGGNNGGNGGMC</sequence>
<keyword evidence="1" id="KW-0235">DNA replication</keyword>
<dbReference type="EMBL" id="UWJD01000001">
    <property type="protein sequence ID" value="VCT84595.1"/>
    <property type="molecule type" value="Genomic_DNA"/>
</dbReference>
<evidence type="ECO:0000313" key="4">
    <source>
        <dbReference type="EMBL" id="CAG9707693.1"/>
    </source>
</evidence>
<evidence type="ECO:0000313" key="8">
    <source>
        <dbReference type="Proteomes" id="UP000431451"/>
    </source>
</evidence>
<dbReference type="AlphaFoldDB" id="A0A2A7MI81"/>
<dbReference type="PRINTS" id="PR00625">
    <property type="entry name" value="JDOMAIN"/>
</dbReference>
<feature type="domain" description="J" evidence="3">
    <location>
        <begin position="2"/>
        <end position="68"/>
    </location>
</feature>
<accession>A0A2A7MI81</accession>